<dbReference type="PANTHER" id="PTHR43080">
    <property type="entry name" value="CBS DOMAIN-CONTAINING PROTEIN CBSX3, MITOCHONDRIAL"/>
    <property type="match status" value="1"/>
</dbReference>
<accession>A0A1F6V0B2</accession>
<evidence type="ECO:0000256" key="1">
    <source>
        <dbReference type="ARBA" id="ARBA00023122"/>
    </source>
</evidence>
<dbReference type="InterPro" id="IPR051257">
    <property type="entry name" value="Diverse_CBS-Domain"/>
</dbReference>
<evidence type="ECO:0000259" key="3">
    <source>
        <dbReference type="PROSITE" id="PS51371"/>
    </source>
</evidence>
<dbReference type="Gene3D" id="3.10.580.10">
    <property type="entry name" value="CBS-domain"/>
    <property type="match status" value="1"/>
</dbReference>
<dbReference type="SUPFAM" id="SSF54631">
    <property type="entry name" value="CBS-domain pair"/>
    <property type="match status" value="1"/>
</dbReference>
<dbReference type="InterPro" id="IPR046342">
    <property type="entry name" value="CBS_dom_sf"/>
</dbReference>
<protein>
    <submittedName>
        <fullName evidence="4">Histidine kinase</fullName>
    </submittedName>
</protein>
<dbReference type="AlphaFoldDB" id="A0A1F6V0B2"/>
<dbReference type="PROSITE" id="PS51371">
    <property type="entry name" value="CBS"/>
    <property type="match status" value="2"/>
</dbReference>
<dbReference type="Pfam" id="PF00571">
    <property type="entry name" value="CBS"/>
    <property type="match status" value="2"/>
</dbReference>
<dbReference type="PANTHER" id="PTHR43080:SF2">
    <property type="entry name" value="CBS DOMAIN-CONTAINING PROTEIN"/>
    <property type="match status" value="1"/>
</dbReference>
<gene>
    <name evidence="4" type="ORF">A2W18_05440</name>
</gene>
<evidence type="ECO:0000256" key="2">
    <source>
        <dbReference type="PROSITE-ProRule" id="PRU00703"/>
    </source>
</evidence>
<dbReference type="GO" id="GO:0016301">
    <property type="term" value="F:kinase activity"/>
    <property type="evidence" value="ECO:0007669"/>
    <property type="project" value="UniProtKB-KW"/>
</dbReference>
<dbReference type="CDD" id="cd17775">
    <property type="entry name" value="CBS_pair_bact_arch"/>
    <property type="match status" value="1"/>
</dbReference>
<comment type="caution">
    <text evidence="4">The sequence shown here is derived from an EMBL/GenBank/DDBJ whole genome shotgun (WGS) entry which is preliminary data.</text>
</comment>
<evidence type="ECO:0000313" key="4">
    <source>
        <dbReference type="EMBL" id="OGI63120.1"/>
    </source>
</evidence>
<proteinExistence type="predicted"/>
<feature type="domain" description="CBS" evidence="3">
    <location>
        <begin position="7"/>
        <end position="67"/>
    </location>
</feature>
<dbReference type="SMART" id="SM00116">
    <property type="entry name" value="CBS"/>
    <property type="match status" value="2"/>
</dbReference>
<dbReference type="Proteomes" id="UP000179076">
    <property type="component" value="Unassembled WGS sequence"/>
</dbReference>
<evidence type="ECO:0000313" key="5">
    <source>
        <dbReference type="Proteomes" id="UP000179076"/>
    </source>
</evidence>
<dbReference type="EMBL" id="MFSP01000161">
    <property type="protein sequence ID" value="OGI63120.1"/>
    <property type="molecule type" value="Genomic_DNA"/>
</dbReference>
<name>A0A1F6V0B2_9PROT</name>
<keyword evidence="4" id="KW-0808">Transferase</keyword>
<sequence length="160" mass="17826">MNIGEICVRNVIDCRATTSVADAARLMREQHVGDLVVVEARGGKHFPIGMITDRDITIEVVALNVSVDRLAIGDIMSRDLISVAESEDVFRTLQLMRRKSVRRLPVVDRQGALVGIVALDDLLEILAEEMTLMVKLIARQSEHEVHSRPSLETDRRGTTQ</sequence>
<reference evidence="4 5" key="1">
    <citation type="journal article" date="2016" name="Nat. Commun.">
        <title>Thousands of microbial genomes shed light on interconnected biogeochemical processes in an aquifer system.</title>
        <authorList>
            <person name="Anantharaman K."/>
            <person name="Brown C.T."/>
            <person name="Hug L.A."/>
            <person name="Sharon I."/>
            <person name="Castelle C.J."/>
            <person name="Probst A.J."/>
            <person name="Thomas B.C."/>
            <person name="Singh A."/>
            <person name="Wilkins M.J."/>
            <person name="Karaoz U."/>
            <person name="Brodie E.L."/>
            <person name="Williams K.H."/>
            <person name="Hubbard S.S."/>
            <person name="Banfield J.F."/>
        </authorList>
    </citation>
    <scope>NUCLEOTIDE SEQUENCE [LARGE SCALE GENOMIC DNA]</scope>
</reference>
<keyword evidence="4" id="KW-0418">Kinase</keyword>
<feature type="domain" description="CBS" evidence="3">
    <location>
        <begin position="76"/>
        <end position="132"/>
    </location>
</feature>
<dbReference type="InterPro" id="IPR000644">
    <property type="entry name" value="CBS_dom"/>
</dbReference>
<organism evidence="4 5">
    <name type="scientific">Candidatus Muproteobacteria bacterium RBG_16_60_9</name>
    <dbReference type="NCBI Taxonomy" id="1817755"/>
    <lineage>
        <taxon>Bacteria</taxon>
        <taxon>Pseudomonadati</taxon>
        <taxon>Pseudomonadota</taxon>
        <taxon>Candidatus Muproteobacteria</taxon>
    </lineage>
</organism>
<keyword evidence="1 2" id="KW-0129">CBS domain</keyword>